<gene>
    <name evidence="1" type="ORF">UFOPK3522_01309</name>
</gene>
<sequence>MAVGALAGGLVACGSSDSTTTAASTTTAVTPANVVHNAEGASLVWQAYQDALVEGDTTVACRFMAEAMTAAECKAAIGGTTSAEAEAVLRKLSAKEAKFTFTVNGDTATPSAAQVEAAGVSPFTLTYADGTWELTKTN</sequence>
<protein>
    <submittedName>
        <fullName evidence="1">Unannotated protein</fullName>
    </submittedName>
</protein>
<evidence type="ECO:0000313" key="1">
    <source>
        <dbReference type="EMBL" id="CAB4346252.1"/>
    </source>
</evidence>
<name>A0A6J5ZXZ4_9ZZZZ</name>
<organism evidence="1">
    <name type="scientific">freshwater metagenome</name>
    <dbReference type="NCBI Taxonomy" id="449393"/>
    <lineage>
        <taxon>unclassified sequences</taxon>
        <taxon>metagenomes</taxon>
        <taxon>ecological metagenomes</taxon>
    </lineage>
</organism>
<dbReference type="AlphaFoldDB" id="A0A6J5ZXZ4"/>
<accession>A0A6J5ZXZ4</accession>
<proteinExistence type="predicted"/>
<reference evidence="1" key="1">
    <citation type="submission" date="2020-05" db="EMBL/GenBank/DDBJ databases">
        <authorList>
            <person name="Chiriac C."/>
            <person name="Salcher M."/>
            <person name="Ghai R."/>
            <person name="Kavagutti S V."/>
        </authorList>
    </citation>
    <scope>NUCLEOTIDE SEQUENCE</scope>
</reference>
<dbReference type="EMBL" id="CAESAO010000133">
    <property type="protein sequence ID" value="CAB4346252.1"/>
    <property type="molecule type" value="Genomic_DNA"/>
</dbReference>